<dbReference type="Proteomes" id="UP000606730">
    <property type="component" value="Unassembled WGS sequence"/>
</dbReference>
<dbReference type="AlphaFoldDB" id="A0A917EPR1"/>
<evidence type="ECO:0008006" key="3">
    <source>
        <dbReference type="Google" id="ProtNLM"/>
    </source>
</evidence>
<reference evidence="1" key="1">
    <citation type="journal article" date="2014" name="Int. J. Syst. Evol. Microbiol.">
        <title>Complete genome sequence of Corynebacterium casei LMG S-19264T (=DSM 44701T), isolated from a smear-ripened cheese.</title>
        <authorList>
            <consortium name="US DOE Joint Genome Institute (JGI-PGF)"/>
            <person name="Walter F."/>
            <person name="Albersmeier A."/>
            <person name="Kalinowski J."/>
            <person name="Ruckert C."/>
        </authorList>
    </citation>
    <scope>NUCLEOTIDE SEQUENCE</scope>
    <source>
        <strain evidence="1">CGMCC 1.16012</strain>
    </source>
</reference>
<reference evidence="1" key="2">
    <citation type="submission" date="2020-09" db="EMBL/GenBank/DDBJ databases">
        <authorList>
            <person name="Sun Q."/>
            <person name="Zhou Y."/>
        </authorList>
    </citation>
    <scope>NUCLEOTIDE SEQUENCE</scope>
    <source>
        <strain evidence="1">CGMCC 1.16012</strain>
    </source>
</reference>
<sequence>MVSETKLRQKTPVFINSFNQPTYVQNSVNWLSENGFENVTVMDNDSTSPELLEYFRSEAFSSKARLWALGKNIGPRYAILEIIQEHGDEAPFIFSDPDIALPRPPANNFLTRLFELAEKHNVIKVGLALDISRPELFRGLEIVRPNGRRVRAEQWERRYWKHAIEKNVFSASVDTTFFLYVPGRDVTQCRLRHFGYRQPKAPSIRVAGEGFVAQHRPWYIDDGMTDAERQFYVDSSKSVASWSRNSGAKREAT</sequence>
<keyword evidence="2" id="KW-1185">Reference proteome</keyword>
<evidence type="ECO:0000313" key="1">
    <source>
        <dbReference type="EMBL" id="GGE63127.1"/>
    </source>
</evidence>
<name>A0A917EPR1_9RHOB</name>
<dbReference type="SUPFAM" id="SSF53448">
    <property type="entry name" value="Nucleotide-diphospho-sugar transferases"/>
    <property type="match status" value="1"/>
</dbReference>
<protein>
    <recommendedName>
        <fullName evidence="3">Glycosyltransferase 2-like domain-containing protein</fullName>
    </recommendedName>
</protein>
<accession>A0A917EPR1</accession>
<dbReference type="InterPro" id="IPR029044">
    <property type="entry name" value="Nucleotide-diphossugar_trans"/>
</dbReference>
<organism evidence="1 2">
    <name type="scientific">Actibacterium pelagium</name>
    <dbReference type="NCBI Taxonomy" id="2029103"/>
    <lineage>
        <taxon>Bacteria</taxon>
        <taxon>Pseudomonadati</taxon>
        <taxon>Pseudomonadota</taxon>
        <taxon>Alphaproteobacteria</taxon>
        <taxon>Rhodobacterales</taxon>
        <taxon>Roseobacteraceae</taxon>
        <taxon>Actibacterium</taxon>
    </lineage>
</organism>
<proteinExistence type="predicted"/>
<dbReference type="EMBL" id="BMKN01000004">
    <property type="protein sequence ID" value="GGE63127.1"/>
    <property type="molecule type" value="Genomic_DNA"/>
</dbReference>
<evidence type="ECO:0000313" key="2">
    <source>
        <dbReference type="Proteomes" id="UP000606730"/>
    </source>
</evidence>
<comment type="caution">
    <text evidence="1">The sequence shown here is derived from an EMBL/GenBank/DDBJ whole genome shotgun (WGS) entry which is preliminary data.</text>
</comment>
<gene>
    <name evidence="1" type="ORF">GCM10011517_33510</name>
</gene>
<dbReference type="RefSeq" id="WP_095593917.1">
    <property type="nucleotide sequence ID" value="NZ_BMKN01000004.1"/>
</dbReference>
<dbReference type="OrthoDB" id="9814604at2"/>